<evidence type="ECO:0000313" key="2">
    <source>
        <dbReference type="Proteomes" id="UP000032578"/>
    </source>
</evidence>
<comment type="caution">
    <text evidence="1">The sequence shown here is derived from an EMBL/GenBank/DDBJ whole genome shotgun (WGS) entry which is preliminary data.</text>
</comment>
<dbReference type="AlphaFoldDB" id="A0A0D7WG61"/>
<gene>
    <name evidence="1" type="ORF">PW52_03585</name>
</gene>
<organism evidence="1 2">
    <name type="scientific">Neotamlana sedimentorum</name>
    <dbReference type="NCBI Taxonomy" id="1435349"/>
    <lineage>
        <taxon>Bacteria</taxon>
        <taxon>Pseudomonadati</taxon>
        <taxon>Bacteroidota</taxon>
        <taxon>Flavobacteriia</taxon>
        <taxon>Flavobacteriales</taxon>
        <taxon>Flavobacteriaceae</taxon>
        <taxon>Neotamlana</taxon>
    </lineage>
</organism>
<evidence type="ECO:0000313" key="1">
    <source>
        <dbReference type="EMBL" id="KJD36732.1"/>
    </source>
</evidence>
<dbReference type="OrthoDB" id="1143271at2"/>
<name>A0A0D7WG61_9FLAO</name>
<sequence>MKHNQFIILVAICTCFVTKSFSQRGNQRIQNGIGLMGGITKFDIVTSNFEIEQGNGFLGGTAATVDIPFKWYNIGFGMQLSENHVNILGRPTSASTESEFIDYKLFAVQIPLLIHIKVFSHYFNVDVGPMFQYNSKLELVDDSQEGYYINNYNNLMAEDIVNISQFNINGVIGASLGIRNFKLKAQYIYGFTNIFNKLEKQNLETSGGDSRFKGNQSQIFLGAAVMF</sequence>
<dbReference type="STRING" id="1435349.PW52_03585"/>
<dbReference type="EMBL" id="JTDW01000002">
    <property type="protein sequence ID" value="KJD36732.1"/>
    <property type="molecule type" value="Genomic_DNA"/>
</dbReference>
<reference evidence="1 2" key="1">
    <citation type="submission" date="2014-11" db="EMBL/GenBank/DDBJ databases">
        <title>Tamlana sedimentorum sp. nov., isolated from shallow sand sediments of the Sea of Japan.</title>
        <authorList>
            <person name="Romanenko L.A."/>
        </authorList>
    </citation>
    <scope>NUCLEOTIDE SEQUENCE [LARGE SCALE GENOMIC DNA]</scope>
    <source>
        <strain evidence="1 2">JCM 19808</strain>
    </source>
</reference>
<proteinExistence type="predicted"/>
<protein>
    <submittedName>
        <fullName evidence="1">Uncharacterized protein</fullName>
    </submittedName>
</protein>
<keyword evidence="2" id="KW-1185">Reference proteome</keyword>
<dbReference type="PATRIC" id="fig|1435349.4.peg.1420"/>
<accession>A0A0D7WG61</accession>
<dbReference type="Proteomes" id="UP000032578">
    <property type="component" value="Unassembled WGS sequence"/>
</dbReference>